<evidence type="ECO:0000256" key="2">
    <source>
        <dbReference type="SAM" id="Phobius"/>
    </source>
</evidence>
<sequence>MMNGHHVRMAAGRRNANTAIAIIASLFSAFQFLFVHWYCFPDANDVNTFRAALAPGSSSVASTQSAVQTSRRKGSLESSGRNPEAFFNNVPVFLQTDNNFHSNIHCVGSTPFEETSWIHRSCHYTHLCLDPTSHEFFVVQSSSSQQLQQQRPKGVMLSTDLLERNDRADVIHPVNITSPAVALGGINPRWNGTNFNQGVHKVRWAPKIRHDLPSSYYLLDDNVVLLPFHSFAGHNVGHLLWDDFLPIFTLLQIFGFLDENSMAYQILLLRDDTLPVLYASCEIRRNKHVGCHDNFVKFLPVMGVDPNTFSTLTELRLDDGRGHSLVQPNVPICAKHAAAGMGLLTDHGWSDHGWEPAPTDTVHNLGRGPQLFQFRNFMLQNMGLDAQPALQQSQFHILLNAHSSRDRERDKTMQEQLQALTAAFPTAKVSLVELKKYSLLDQLELVSQRTNIFISTCGGGSMSAFFLPRGAALILYYADQSGFNFERFALTGGPAILDWDLFNNAGYLRVHWLPISGMNSPEGLDTLVSLVKQEMDAAISDMI</sequence>
<reference evidence="3" key="1">
    <citation type="journal article" date="2021" name="Sci. Rep.">
        <title>Diploid genomic architecture of Nitzschia inconspicua, an elite biomass production diatom.</title>
        <authorList>
            <person name="Oliver A."/>
            <person name="Podell S."/>
            <person name="Pinowska A."/>
            <person name="Traller J.C."/>
            <person name="Smith S.R."/>
            <person name="McClure R."/>
            <person name="Beliaev A."/>
            <person name="Bohutskyi P."/>
            <person name="Hill E.A."/>
            <person name="Rabines A."/>
            <person name="Zheng H."/>
            <person name="Allen L.Z."/>
            <person name="Kuo A."/>
            <person name="Grigoriev I.V."/>
            <person name="Allen A.E."/>
            <person name="Hazlebeck D."/>
            <person name="Allen E.E."/>
        </authorList>
    </citation>
    <scope>NUCLEOTIDE SEQUENCE</scope>
    <source>
        <strain evidence="3">Hildebrandi</strain>
    </source>
</reference>
<evidence type="ECO:0000313" key="4">
    <source>
        <dbReference type="Proteomes" id="UP000693970"/>
    </source>
</evidence>
<dbReference type="OrthoDB" id="529273at2759"/>
<feature type="transmembrane region" description="Helical" evidence="2">
    <location>
        <begin position="20"/>
        <end position="38"/>
    </location>
</feature>
<reference evidence="3" key="2">
    <citation type="submission" date="2021-04" db="EMBL/GenBank/DDBJ databases">
        <authorList>
            <person name="Podell S."/>
        </authorList>
    </citation>
    <scope>NUCLEOTIDE SEQUENCE</scope>
    <source>
        <strain evidence="3">Hildebrandi</strain>
    </source>
</reference>
<dbReference type="EMBL" id="JAGRRH010000003">
    <property type="protein sequence ID" value="KAG7372346.1"/>
    <property type="molecule type" value="Genomic_DNA"/>
</dbReference>
<keyword evidence="4" id="KW-1185">Reference proteome</keyword>
<accession>A0A9K3M5A8</accession>
<evidence type="ECO:0000256" key="1">
    <source>
        <dbReference type="SAM" id="MobiDB-lite"/>
    </source>
</evidence>
<comment type="caution">
    <text evidence="3">The sequence shown here is derived from an EMBL/GenBank/DDBJ whole genome shotgun (WGS) entry which is preliminary data.</text>
</comment>
<keyword evidence="2" id="KW-0472">Membrane</keyword>
<proteinExistence type="predicted"/>
<keyword evidence="2" id="KW-0812">Transmembrane</keyword>
<keyword evidence="2" id="KW-1133">Transmembrane helix</keyword>
<evidence type="ECO:0000313" key="3">
    <source>
        <dbReference type="EMBL" id="KAG7372346.1"/>
    </source>
</evidence>
<organism evidence="3 4">
    <name type="scientific">Nitzschia inconspicua</name>
    <dbReference type="NCBI Taxonomy" id="303405"/>
    <lineage>
        <taxon>Eukaryota</taxon>
        <taxon>Sar</taxon>
        <taxon>Stramenopiles</taxon>
        <taxon>Ochrophyta</taxon>
        <taxon>Bacillariophyta</taxon>
        <taxon>Bacillariophyceae</taxon>
        <taxon>Bacillariophycidae</taxon>
        <taxon>Bacillariales</taxon>
        <taxon>Bacillariaceae</taxon>
        <taxon>Nitzschia</taxon>
    </lineage>
</organism>
<name>A0A9K3M5A8_9STRA</name>
<dbReference type="Proteomes" id="UP000693970">
    <property type="component" value="Unassembled WGS sequence"/>
</dbReference>
<dbReference type="AlphaFoldDB" id="A0A9K3M5A8"/>
<protein>
    <submittedName>
        <fullName evidence="3">DUF563 domain containing protein</fullName>
    </submittedName>
</protein>
<gene>
    <name evidence="3" type="ORF">IV203_018489</name>
</gene>
<feature type="region of interest" description="Disordered" evidence="1">
    <location>
        <begin position="62"/>
        <end position="82"/>
    </location>
</feature>